<dbReference type="InterPro" id="IPR004358">
    <property type="entry name" value="Sig_transdc_His_kin-like_C"/>
</dbReference>
<dbReference type="AlphaFoldDB" id="A0A5M9QIP8"/>
<evidence type="ECO:0000256" key="1">
    <source>
        <dbReference type="ARBA" id="ARBA00000085"/>
    </source>
</evidence>
<dbReference type="SUPFAM" id="SSF55874">
    <property type="entry name" value="ATPase domain of HSP90 chaperone/DNA topoisomerase II/histidine kinase"/>
    <property type="match status" value="1"/>
</dbReference>
<dbReference type="Gene3D" id="1.10.287.130">
    <property type="match status" value="1"/>
</dbReference>
<dbReference type="SMART" id="SM00388">
    <property type="entry name" value="HisKA"/>
    <property type="match status" value="1"/>
</dbReference>
<comment type="caution">
    <text evidence="10">The sequence shown here is derived from an EMBL/GenBank/DDBJ whole genome shotgun (WGS) entry which is preliminary data.</text>
</comment>
<dbReference type="GO" id="GO:0005886">
    <property type="term" value="C:plasma membrane"/>
    <property type="evidence" value="ECO:0007669"/>
    <property type="project" value="TreeGrafter"/>
</dbReference>
<dbReference type="GO" id="GO:0004721">
    <property type="term" value="F:phosphoprotein phosphatase activity"/>
    <property type="evidence" value="ECO:0007669"/>
    <property type="project" value="TreeGrafter"/>
</dbReference>
<proteinExistence type="predicted"/>
<dbReference type="InterPro" id="IPR003661">
    <property type="entry name" value="HisK_dim/P_dom"/>
</dbReference>
<evidence type="ECO:0000259" key="9">
    <source>
        <dbReference type="PROSITE" id="PS50109"/>
    </source>
</evidence>
<dbReference type="PROSITE" id="PS50109">
    <property type="entry name" value="HIS_KIN"/>
    <property type="match status" value="1"/>
</dbReference>
<dbReference type="InterPro" id="IPR036890">
    <property type="entry name" value="HATPase_C_sf"/>
</dbReference>
<dbReference type="CDD" id="cd00075">
    <property type="entry name" value="HATPase"/>
    <property type="match status" value="1"/>
</dbReference>
<dbReference type="InterPro" id="IPR036097">
    <property type="entry name" value="HisK_dim/P_sf"/>
</dbReference>
<keyword evidence="8" id="KW-0812">Transmembrane</keyword>
<name>A0A5M9QIP8_9HELI</name>
<organism evidence="10 11">
    <name type="scientific">Helicobacter canis</name>
    <dbReference type="NCBI Taxonomy" id="29419"/>
    <lineage>
        <taxon>Bacteria</taxon>
        <taxon>Pseudomonadati</taxon>
        <taxon>Campylobacterota</taxon>
        <taxon>Epsilonproteobacteria</taxon>
        <taxon>Campylobacterales</taxon>
        <taxon>Helicobacteraceae</taxon>
        <taxon>Helicobacter</taxon>
    </lineage>
</organism>
<dbReference type="Pfam" id="PF00512">
    <property type="entry name" value="HisKA"/>
    <property type="match status" value="1"/>
</dbReference>
<keyword evidence="5" id="KW-0418">Kinase</keyword>
<dbReference type="EC" id="2.7.13.3" evidence="2"/>
<protein>
    <recommendedName>
        <fullName evidence="2">histidine kinase</fullName>
        <ecNumber evidence="2">2.7.13.3</ecNumber>
    </recommendedName>
</protein>
<feature type="domain" description="Histidine kinase" evidence="9">
    <location>
        <begin position="362"/>
        <end position="605"/>
    </location>
</feature>
<dbReference type="GO" id="GO:0000155">
    <property type="term" value="F:phosphorelay sensor kinase activity"/>
    <property type="evidence" value="ECO:0007669"/>
    <property type="project" value="InterPro"/>
</dbReference>
<dbReference type="InterPro" id="IPR005467">
    <property type="entry name" value="His_kinase_dom"/>
</dbReference>
<evidence type="ECO:0000256" key="6">
    <source>
        <dbReference type="ARBA" id="ARBA00023012"/>
    </source>
</evidence>
<dbReference type="CDD" id="cd00082">
    <property type="entry name" value="HisKA"/>
    <property type="match status" value="1"/>
</dbReference>
<keyword evidence="6" id="KW-0902">Two-component regulatory system</keyword>
<dbReference type="Gene3D" id="3.30.565.10">
    <property type="entry name" value="Histidine kinase-like ATPase, C-terminal domain"/>
    <property type="match status" value="1"/>
</dbReference>
<dbReference type="PANTHER" id="PTHR45453">
    <property type="entry name" value="PHOSPHATE REGULON SENSOR PROTEIN PHOR"/>
    <property type="match status" value="1"/>
</dbReference>
<dbReference type="Pfam" id="PF02518">
    <property type="entry name" value="HATPase_c"/>
    <property type="match status" value="1"/>
</dbReference>
<dbReference type="PANTHER" id="PTHR45453:SF1">
    <property type="entry name" value="PHOSPHATE REGULON SENSOR PROTEIN PHOR"/>
    <property type="match status" value="1"/>
</dbReference>
<dbReference type="RefSeq" id="WP_150337752.1">
    <property type="nucleotide sequence ID" value="NZ_JAERIX010000024.1"/>
</dbReference>
<dbReference type="GO" id="GO:0016036">
    <property type="term" value="P:cellular response to phosphate starvation"/>
    <property type="evidence" value="ECO:0007669"/>
    <property type="project" value="TreeGrafter"/>
</dbReference>
<keyword evidence="4" id="KW-0808">Transferase</keyword>
<evidence type="ECO:0000256" key="7">
    <source>
        <dbReference type="SAM" id="MobiDB-lite"/>
    </source>
</evidence>
<sequence>MPQSQKPPMPSSPSTTPSKPPRSLQAKIFYSIFGLVAGVEIAIFGLFFLAAEMIGQKWAYEHLELESKKLITQMHNTDYLAFWAQYPYRISLITEDGVVIYDNTISAVDLDNHKDREEVQMALAIGKGYIERKSTNTLYKALYYASYLPEYRLILRVSMNQRDIYAFLLPILGYMAILLIITLLLSTIITSYLTRSIIAPLNNLSALDAKKFRAPYRELVPFFYKIITQRKQLKKQLKIIRRQQQQFQAISQNINEGLVLIDTKKHILSYNTKAKELLPTLESSSSSVQGAPSTDLVQDIFAFIDLFSPQIQTSELQIQDNHIECIALPIWGKLKPKAFVVLLLDRSEKNQIHAMRREFSANVTHELKTPLSVIMASSEMMKQGLIPQKDFMLFFDKIYDECKRLLEIINDILKLSFFDEGGEKLESSVVNVYEVAQRVVCSLAPLAAEKELRVQIICDDQASCTISAVARLLEDMLYNLCENAIKYNNQQGSLEICISTGEFDPRAIKDFTHITPSLALPIGQDAATITIKDSGIGIPESEQKRVFERFYRVDKSRSKKLGGTGLGLSIVKHIAIYHNAHIFLRSNADLQSSDRGSEILVVFAR</sequence>
<feature type="transmembrane region" description="Helical" evidence="8">
    <location>
        <begin position="28"/>
        <end position="50"/>
    </location>
</feature>
<dbReference type="InterPro" id="IPR050351">
    <property type="entry name" value="BphY/WalK/GraS-like"/>
</dbReference>
<keyword evidence="8" id="KW-1133">Transmembrane helix</keyword>
<dbReference type="SUPFAM" id="SSF47384">
    <property type="entry name" value="Homodimeric domain of signal transducing histidine kinase"/>
    <property type="match status" value="1"/>
</dbReference>
<feature type="compositionally biased region" description="Pro residues" evidence="7">
    <location>
        <begin position="1"/>
        <end position="11"/>
    </location>
</feature>
<feature type="region of interest" description="Disordered" evidence="7">
    <location>
        <begin position="1"/>
        <end position="22"/>
    </location>
</feature>
<dbReference type="PRINTS" id="PR00344">
    <property type="entry name" value="BCTRLSENSOR"/>
</dbReference>
<dbReference type="SMART" id="SM00387">
    <property type="entry name" value="HATPase_c"/>
    <property type="match status" value="1"/>
</dbReference>
<comment type="catalytic activity">
    <reaction evidence="1">
        <text>ATP + protein L-histidine = ADP + protein N-phospho-L-histidine.</text>
        <dbReference type="EC" id="2.7.13.3"/>
    </reaction>
</comment>
<dbReference type="InterPro" id="IPR003594">
    <property type="entry name" value="HATPase_dom"/>
</dbReference>
<reference evidence="10 11" key="1">
    <citation type="submission" date="2019-09" db="EMBL/GenBank/DDBJ databases">
        <title>Draft genome sequence of various Type strains from the CCUG.</title>
        <authorList>
            <person name="Pineiro-Iglesias B."/>
            <person name="Tunovic T."/>
            <person name="Unosson C."/>
            <person name="Inganas E."/>
            <person name="Ohlen M."/>
            <person name="Cardew S."/>
            <person name="Jensie-Markopoulos S."/>
            <person name="Salva-Serra F."/>
            <person name="Jaen-Luchoro D."/>
            <person name="Karlsson R."/>
            <person name="Svensson-Stadler L."/>
            <person name="Chun J."/>
            <person name="Moore E."/>
        </authorList>
    </citation>
    <scope>NUCLEOTIDE SEQUENCE [LARGE SCALE GENOMIC DNA]</scope>
    <source>
        <strain evidence="10 11">CCUG 32756T</strain>
    </source>
</reference>
<keyword evidence="8" id="KW-0472">Membrane</keyword>
<evidence type="ECO:0000313" key="11">
    <source>
        <dbReference type="Proteomes" id="UP000323707"/>
    </source>
</evidence>
<dbReference type="EMBL" id="VXKE01000021">
    <property type="protein sequence ID" value="KAA8707736.1"/>
    <property type="molecule type" value="Genomic_DNA"/>
</dbReference>
<gene>
    <name evidence="10" type="ORF">F4V45_07660</name>
</gene>
<dbReference type="Proteomes" id="UP000323707">
    <property type="component" value="Unassembled WGS sequence"/>
</dbReference>
<accession>A0A5M9QIP8</accession>
<evidence type="ECO:0000256" key="8">
    <source>
        <dbReference type="SAM" id="Phobius"/>
    </source>
</evidence>
<evidence type="ECO:0000256" key="4">
    <source>
        <dbReference type="ARBA" id="ARBA00022679"/>
    </source>
</evidence>
<feature type="transmembrane region" description="Helical" evidence="8">
    <location>
        <begin position="164"/>
        <end position="193"/>
    </location>
</feature>
<keyword evidence="3" id="KW-0597">Phosphoprotein</keyword>
<evidence type="ECO:0000256" key="2">
    <source>
        <dbReference type="ARBA" id="ARBA00012438"/>
    </source>
</evidence>
<evidence type="ECO:0000313" key="10">
    <source>
        <dbReference type="EMBL" id="KAA8707736.1"/>
    </source>
</evidence>
<dbReference type="Gene3D" id="3.30.450.20">
    <property type="entry name" value="PAS domain"/>
    <property type="match status" value="1"/>
</dbReference>
<evidence type="ECO:0000256" key="3">
    <source>
        <dbReference type="ARBA" id="ARBA00022553"/>
    </source>
</evidence>
<evidence type="ECO:0000256" key="5">
    <source>
        <dbReference type="ARBA" id="ARBA00022777"/>
    </source>
</evidence>